<reference evidence="2 3" key="1">
    <citation type="submission" date="2021-05" db="EMBL/GenBank/DDBJ databases">
        <title>Comparative genomic studies on the polysaccharide-degrading batcterial strains of the Flammeovirga genus.</title>
        <authorList>
            <person name="Zewei F."/>
            <person name="Zheng Z."/>
            <person name="Yu L."/>
            <person name="Ruyue G."/>
            <person name="Yanhong M."/>
            <person name="Yuanyuan C."/>
            <person name="Jingyan G."/>
            <person name="Wenjun H."/>
        </authorList>
    </citation>
    <scope>NUCLEOTIDE SEQUENCE [LARGE SCALE GENOMIC DNA]</scope>
    <source>
        <strain evidence="2 3">NBRC:100898</strain>
    </source>
</reference>
<name>A0AAX1NAM3_9BACT</name>
<accession>A0AAX1NAM3</accession>
<dbReference type="InterPro" id="IPR032710">
    <property type="entry name" value="NTF2-like_dom_sf"/>
</dbReference>
<dbReference type="EMBL" id="CP076132">
    <property type="protein sequence ID" value="QWG03063.1"/>
    <property type="molecule type" value="Genomic_DNA"/>
</dbReference>
<dbReference type="RefSeq" id="WP_169664231.1">
    <property type="nucleotide sequence ID" value="NZ_CP076132.1"/>
</dbReference>
<evidence type="ECO:0000313" key="2">
    <source>
        <dbReference type="EMBL" id="QWG03063.1"/>
    </source>
</evidence>
<organism evidence="2 3">
    <name type="scientific">Flammeovirga yaeyamensis</name>
    <dbReference type="NCBI Taxonomy" id="367791"/>
    <lineage>
        <taxon>Bacteria</taxon>
        <taxon>Pseudomonadati</taxon>
        <taxon>Bacteroidota</taxon>
        <taxon>Cytophagia</taxon>
        <taxon>Cytophagales</taxon>
        <taxon>Flammeovirgaceae</taxon>
        <taxon>Flammeovirga</taxon>
    </lineage>
</organism>
<dbReference type="SUPFAM" id="SSF54427">
    <property type="entry name" value="NTF2-like"/>
    <property type="match status" value="1"/>
</dbReference>
<feature type="domain" description="SnoaL-like" evidence="1">
    <location>
        <begin position="2"/>
        <end position="124"/>
    </location>
</feature>
<dbReference type="AlphaFoldDB" id="A0AAX1NAM3"/>
<evidence type="ECO:0000313" key="3">
    <source>
        <dbReference type="Proteomes" id="UP000678679"/>
    </source>
</evidence>
<evidence type="ECO:0000259" key="1">
    <source>
        <dbReference type="Pfam" id="PF13577"/>
    </source>
</evidence>
<dbReference type="InterPro" id="IPR037401">
    <property type="entry name" value="SnoaL-like"/>
</dbReference>
<dbReference type="CDD" id="cd00531">
    <property type="entry name" value="NTF2_like"/>
    <property type="match status" value="1"/>
</dbReference>
<dbReference type="Gene3D" id="3.10.450.50">
    <property type="match status" value="1"/>
</dbReference>
<dbReference type="Pfam" id="PF13577">
    <property type="entry name" value="SnoaL_4"/>
    <property type="match status" value="1"/>
</dbReference>
<proteinExistence type="predicted"/>
<sequence>MNAILETVHQLFISTDAREWEKLEKIFADKVVLDYSSMNGNPAVTLAPSQIIEGWKTILPGFTHTHHQIGNDMTKDLGDKAEVFCYGTATHYLESEEGNVWTVVGSYNFELEKENDNWRVTKMKFNFKYQDGNTSLPELAMKNVNA</sequence>
<gene>
    <name evidence="2" type="ORF">KMW28_05645</name>
</gene>
<dbReference type="KEGG" id="fya:KMW28_05645"/>
<keyword evidence="3" id="KW-1185">Reference proteome</keyword>
<protein>
    <submittedName>
        <fullName evidence="2">Nuclear transport factor 2 family protein</fullName>
    </submittedName>
</protein>
<dbReference type="Proteomes" id="UP000678679">
    <property type="component" value="Chromosome 1"/>
</dbReference>